<proteinExistence type="inferred from homology"/>
<dbReference type="GO" id="GO:0019239">
    <property type="term" value="F:deaminase activity"/>
    <property type="evidence" value="ECO:0007669"/>
    <property type="project" value="TreeGrafter"/>
</dbReference>
<dbReference type="PANTHER" id="PTHR11803:SF58">
    <property type="entry name" value="PROTEIN HMF1-RELATED"/>
    <property type="match status" value="1"/>
</dbReference>
<dbReference type="Pfam" id="PF01042">
    <property type="entry name" value="Ribonuc_L-PSP"/>
    <property type="match status" value="1"/>
</dbReference>
<evidence type="ECO:0000256" key="1">
    <source>
        <dbReference type="ARBA" id="ARBA00010552"/>
    </source>
</evidence>
<gene>
    <name evidence="2" type="ORF">METZ01_LOCUS32079</name>
</gene>
<comment type="similarity">
    <text evidence="1">Belongs to the RutC family.</text>
</comment>
<reference evidence="2" key="1">
    <citation type="submission" date="2018-05" db="EMBL/GenBank/DDBJ databases">
        <authorList>
            <person name="Lanie J.A."/>
            <person name="Ng W.-L."/>
            <person name="Kazmierczak K.M."/>
            <person name="Andrzejewski T.M."/>
            <person name="Davidsen T.M."/>
            <person name="Wayne K.J."/>
            <person name="Tettelin H."/>
            <person name="Glass J.I."/>
            <person name="Rusch D."/>
            <person name="Podicherti R."/>
            <person name="Tsui H.-C.T."/>
            <person name="Winkler M.E."/>
        </authorList>
    </citation>
    <scope>NUCLEOTIDE SEQUENCE</scope>
</reference>
<accession>A0A381QIT3</accession>
<dbReference type="CDD" id="cd00448">
    <property type="entry name" value="YjgF_YER057c_UK114_family"/>
    <property type="match status" value="1"/>
</dbReference>
<dbReference type="InterPro" id="IPR035959">
    <property type="entry name" value="RutC-like_sf"/>
</dbReference>
<dbReference type="EMBL" id="UINC01001378">
    <property type="protein sequence ID" value="SUZ79225.1"/>
    <property type="molecule type" value="Genomic_DNA"/>
</dbReference>
<name>A0A381QIT3_9ZZZZ</name>
<protein>
    <submittedName>
        <fullName evidence="2">Uncharacterized protein</fullName>
    </submittedName>
</protein>
<dbReference type="GO" id="GO:0005829">
    <property type="term" value="C:cytosol"/>
    <property type="evidence" value="ECO:0007669"/>
    <property type="project" value="TreeGrafter"/>
</dbReference>
<dbReference type="Gene3D" id="3.30.1330.40">
    <property type="entry name" value="RutC-like"/>
    <property type="match status" value="1"/>
</dbReference>
<evidence type="ECO:0000313" key="2">
    <source>
        <dbReference type="EMBL" id="SUZ79225.1"/>
    </source>
</evidence>
<dbReference type="SUPFAM" id="SSF55298">
    <property type="entry name" value="YjgF-like"/>
    <property type="match status" value="1"/>
</dbReference>
<dbReference type="PANTHER" id="PTHR11803">
    <property type="entry name" value="2-IMINOBUTANOATE/2-IMINOPROPANOATE DEAMINASE RIDA"/>
    <property type="match status" value="1"/>
</dbReference>
<sequence>MLFLSGVGSRLPDGSGIAGGATEDADGNPQEYDVVAQTEQVIANVRAILEAAGSSLDRVVDVTVFLTNMRRDFPDFNATWARHFEDLGVARTTVEVGALPTPIAVEFKVVARA</sequence>
<dbReference type="InterPro" id="IPR006175">
    <property type="entry name" value="YjgF/YER057c/UK114"/>
</dbReference>
<dbReference type="AlphaFoldDB" id="A0A381QIT3"/>
<organism evidence="2">
    <name type="scientific">marine metagenome</name>
    <dbReference type="NCBI Taxonomy" id="408172"/>
    <lineage>
        <taxon>unclassified sequences</taxon>
        <taxon>metagenomes</taxon>
        <taxon>ecological metagenomes</taxon>
    </lineage>
</organism>